<name>A0A1F5QC06_9BACT</name>
<dbReference type="PROSITE" id="PS51841">
    <property type="entry name" value="LTD"/>
    <property type="match status" value="2"/>
</dbReference>
<dbReference type="InterPro" id="IPR001322">
    <property type="entry name" value="Lamin_tail_dom"/>
</dbReference>
<evidence type="ECO:0000256" key="1">
    <source>
        <dbReference type="SAM" id="Phobius"/>
    </source>
</evidence>
<feature type="transmembrane region" description="Helical" evidence="1">
    <location>
        <begin position="702"/>
        <end position="720"/>
    </location>
</feature>
<keyword evidence="1" id="KW-1133">Transmembrane helix</keyword>
<keyword evidence="1" id="KW-0472">Membrane</keyword>
<organism evidence="3 4">
    <name type="scientific">Candidatus Doudnabacteria bacterium RIFCSPLOWO2_02_FULL_48_13</name>
    <dbReference type="NCBI Taxonomy" id="1817845"/>
    <lineage>
        <taxon>Bacteria</taxon>
        <taxon>Candidatus Doudnaibacteriota</taxon>
    </lineage>
</organism>
<feature type="domain" description="LTD" evidence="2">
    <location>
        <begin position="353"/>
        <end position="453"/>
    </location>
</feature>
<dbReference type="Pfam" id="PF00932">
    <property type="entry name" value="LTD"/>
    <property type="match status" value="2"/>
</dbReference>
<keyword evidence="1" id="KW-0812">Transmembrane</keyword>
<dbReference type="Gene3D" id="2.60.40.1260">
    <property type="entry name" value="Lamin Tail domain"/>
    <property type="match status" value="1"/>
</dbReference>
<comment type="caution">
    <text evidence="3">The sequence shown here is derived from an EMBL/GenBank/DDBJ whole genome shotgun (WGS) entry which is preliminary data.</text>
</comment>
<dbReference type="InterPro" id="IPR036415">
    <property type="entry name" value="Lamin_tail_dom_sf"/>
</dbReference>
<proteinExistence type="predicted"/>
<accession>A0A1F5QC06</accession>
<dbReference type="SUPFAM" id="SSF74853">
    <property type="entry name" value="Lamin A/C globular tail domain"/>
    <property type="match status" value="2"/>
</dbReference>
<sequence>MRKIRILLWPAAVAAFFVPSIVYGADHLVISQIQITGGPGKTTEDFVEIKNPTETDIDLNGKRLVKRTKTGTTDTLIKSWTSATIIKAHSYYLWANSSYAGIAMPPDVATTGTLAEDNGIALREGQNDVGVIIDSVAWGEAANIFVESAPFATNPAANQSLERIADTDNNFMDFTLQSISHPRNSFYVDTEMPAQPSPAVTKTPSSTPEVGSEATVELSEIMANPRGSDQGNEWIEFYNPGHSAVDLSGWILDDDMIQNSPSKNSFVIPGPAPVAPGNYLAIKIPKGRFSLNNSGSESVYVFDSAKVLNQSLHYQGPAKDGYAYALSESRLWQWTETSTPDKKNIIAAEIIYAKTIAISEIVPNPDGDDEEGEFIELYNFGADAVDLTDWSLSDKTRKYIISDDEVLDTEIPSGGYFLVYRDTSGISLNNTGEEKISLFDPTGTLVDSVTFTAKDNESFARTSDDKYEWTPVITPGATNSFAEMQNGKKTVLSEPKTENTAVESIQLDEVRQLPLETLIKSSGIVSAPPGIFDPGVFYLQGSGIRITLESELPMQLRLGDEVEFEGYLRQAYRELQIRVENLSSLKVIDTDNQVSVHSIKTAEVGEDFEGYLVQISGSITDNQGNAFFVDDGSGTARVLILETSGVEKPELFKKGERVTVTGIVSQYNDNYRVLPRFQSDLHLESKEEIAGIQSLPRTGSEFWLILATVAGICYIYWVNFQLNPRKEI</sequence>
<dbReference type="Gene3D" id="2.40.50.140">
    <property type="entry name" value="Nucleic acid-binding proteins"/>
    <property type="match status" value="1"/>
</dbReference>
<evidence type="ECO:0000313" key="3">
    <source>
        <dbReference type="EMBL" id="OGE99686.1"/>
    </source>
</evidence>
<dbReference type="CDD" id="cd03524">
    <property type="entry name" value="RPA2_OBF_family"/>
    <property type="match status" value="1"/>
</dbReference>
<dbReference type="InterPro" id="IPR012340">
    <property type="entry name" value="NA-bd_OB-fold"/>
</dbReference>
<evidence type="ECO:0000313" key="4">
    <source>
        <dbReference type="Proteomes" id="UP000177235"/>
    </source>
</evidence>
<gene>
    <name evidence="3" type="ORF">A3J05_00650</name>
</gene>
<dbReference type="Proteomes" id="UP000177235">
    <property type="component" value="Unassembled WGS sequence"/>
</dbReference>
<evidence type="ECO:0000259" key="2">
    <source>
        <dbReference type="PROSITE" id="PS51841"/>
    </source>
</evidence>
<reference evidence="3 4" key="1">
    <citation type="journal article" date="2016" name="Nat. Commun.">
        <title>Thousands of microbial genomes shed light on interconnected biogeochemical processes in an aquifer system.</title>
        <authorList>
            <person name="Anantharaman K."/>
            <person name="Brown C.T."/>
            <person name="Hug L.A."/>
            <person name="Sharon I."/>
            <person name="Castelle C.J."/>
            <person name="Probst A.J."/>
            <person name="Thomas B.C."/>
            <person name="Singh A."/>
            <person name="Wilkins M.J."/>
            <person name="Karaoz U."/>
            <person name="Brodie E.L."/>
            <person name="Williams K.H."/>
            <person name="Hubbard S.S."/>
            <person name="Banfield J.F."/>
        </authorList>
    </citation>
    <scope>NUCLEOTIDE SEQUENCE [LARGE SCALE GENOMIC DNA]</scope>
</reference>
<dbReference type="AlphaFoldDB" id="A0A1F5QC06"/>
<dbReference type="EMBL" id="MFFF01000018">
    <property type="protein sequence ID" value="OGE99686.1"/>
    <property type="molecule type" value="Genomic_DNA"/>
</dbReference>
<feature type="domain" description="LTD" evidence="2">
    <location>
        <begin position="206"/>
        <end position="341"/>
    </location>
</feature>
<protein>
    <recommendedName>
        <fullName evidence="2">LTD domain-containing protein</fullName>
    </recommendedName>
</protein>